<feature type="compositionally biased region" description="Acidic residues" evidence="2">
    <location>
        <begin position="131"/>
        <end position="146"/>
    </location>
</feature>
<sequence length="306" mass="35611">MQALLQAEREAELCRVQQQHEAQMEITRQQRHHAAFGAGWSVRPARSGGSYDTWGAAARDNLQAGGEEEEEGGEDWQQAEWQEDEEEEGEEVQQPTEQAQRREAKRRRRQRQRWRRRQRRLQEEQQQQRQEEEEEEEECEEEQQGDWDEAINMFGKLPRPIYIRVSVPNCRFAGRTVCVSGITEVVMDFQDEEARRERLEARVIAALTNCPETIEAVYLFRGAESTTWEADVRFVSAQDAARVLRFKLGLQMHGSPVTLRPDPDEVKYERHKLWRLKQMWVDDAIRTAVAAGDAALLARLQALKGP</sequence>
<name>A0AAD5H5G8_9CHLO</name>
<dbReference type="AlphaFoldDB" id="A0AAD5H5G8"/>
<evidence type="ECO:0000313" key="4">
    <source>
        <dbReference type="Proteomes" id="UP001205105"/>
    </source>
</evidence>
<feature type="region of interest" description="Disordered" evidence="2">
    <location>
        <begin position="119"/>
        <end position="146"/>
    </location>
</feature>
<dbReference type="EMBL" id="JADXDR010000026">
    <property type="protein sequence ID" value="KAI7844581.1"/>
    <property type="molecule type" value="Genomic_DNA"/>
</dbReference>
<evidence type="ECO:0000256" key="2">
    <source>
        <dbReference type="SAM" id="MobiDB-lite"/>
    </source>
</evidence>
<evidence type="ECO:0000313" key="3">
    <source>
        <dbReference type="EMBL" id="KAI7844581.1"/>
    </source>
</evidence>
<feature type="coiled-coil region" evidence="1">
    <location>
        <begin position="182"/>
        <end position="209"/>
    </location>
</feature>
<gene>
    <name evidence="3" type="ORF">COHA_001821</name>
</gene>
<evidence type="ECO:0000256" key="1">
    <source>
        <dbReference type="SAM" id="Coils"/>
    </source>
</evidence>
<feature type="compositionally biased region" description="Acidic residues" evidence="2">
    <location>
        <begin position="81"/>
        <end position="91"/>
    </location>
</feature>
<reference evidence="3" key="1">
    <citation type="submission" date="2020-11" db="EMBL/GenBank/DDBJ databases">
        <title>Chlorella ohadii genome sequencing and assembly.</title>
        <authorList>
            <person name="Murik O."/>
            <person name="Treves H."/>
            <person name="Kedem I."/>
            <person name="Shotland Y."/>
            <person name="Kaplan A."/>
        </authorList>
    </citation>
    <scope>NUCLEOTIDE SEQUENCE</scope>
    <source>
        <strain evidence="3">1</strain>
    </source>
</reference>
<accession>A0AAD5H5G8</accession>
<keyword evidence="1" id="KW-0175">Coiled coil</keyword>
<feature type="region of interest" description="Disordered" evidence="2">
    <location>
        <begin position="37"/>
        <end position="105"/>
    </location>
</feature>
<comment type="caution">
    <text evidence="3">The sequence shown here is derived from an EMBL/GenBank/DDBJ whole genome shotgun (WGS) entry which is preliminary data.</text>
</comment>
<keyword evidence="4" id="KW-1185">Reference proteome</keyword>
<dbReference type="Proteomes" id="UP001205105">
    <property type="component" value="Unassembled WGS sequence"/>
</dbReference>
<proteinExistence type="predicted"/>
<protein>
    <submittedName>
        <fullName evidence="3">Uncharacterized protein</fullName>
    </submittedName>
</protein>
<organism evidence="3 4">
    <name type="scientific">Chlorella ohadii</name>
    <dbReference type="NCBI Taxonomy" id="2649997"/>
    <lineage>
        <taxon>Eukaryota</taxon>
        <taxon>Viridiplantae</taxon>
        <taxon>Chlorophyta</taxon>
        <taxon>core chlorophytes</taxon>
        <taxon>Trebouxiophyceae</taxon>
        <taxon>Chlorellales</taxon>
        <taxon>Chlorellaceae</taxon>
        <taxon>Chlorella clade</taxon>
        <taxon>Chlorella</taxon>
    </lineage>
</organism>